<dbReference type="AlphaFoldDB" id="A0AA86TT21"/>
<sequence>MDNILDFQKISDDIKALKIEHDTLNQQLKGYHYCICSNLVSNMEITGKDIANLRNDFEHQGVKLEYNRNKLGRIIEKINNVINDYGLMKYYDVQKLEWFIKQLK</sequence>
<dbReference type="EMBL" id="CATOUU010000347">
    <property type="protein sequence ID" value="CAI9925722.1"/>
    <property type="molecule type" value="Genomic_DNA"/>
</dbReference>
<gene>
    <name evidence="1" type="ORF">HINF_LOCUS13367</name>
    <name evidence="2" type="ORF">HINF_LOCUS26563</name>
</gene>
<organism evidence="1">
    <name type="scientific">Hexamita inflata</name>
    <dbReference type="NCBI Taxonomy" id="28002"/>
    <lineage>
        <taxon>Eukaryota</taxon>
        <taxon>Metamonada</taxon>
        <taxon>Diplomonadida</taxon>
        <taxon>Hexamitidae</taxon>
        <taxon>Hexamitinae</taxon>
        <taxon>Hexamita</taxon>
    </lineage>
</organism>
<keyword evidence="3" id="KW-1185">Reference proteome</keyword>
<evidence type="ECO:0000313" key="3">
    <source>
        <dbReference type="Proteomes" id="UP001642409"/>
    </source>
</evidence>
<comment type="caution">
    <text evidence="1">The sequence shown here is derived from an EMBL/GenBank/DDBJ whole genome shotgun (WGS) entry which is preliminary data.</text>
</comment>
<reference evidence="2 3" key="2">
    <citation type="submission" date="2024-07" db="EMBL/GenBank/DDBJ databases">
        <authorList>
            <person name="Akdeniz Z."/>
        </authorList>
    </citation>
    <scope>NUCLEOTIDE SEQUENCE [LARGE SCALE GENOMIC DNA]</scope>
</reference>
<protein>
    <submittedName>
        <fullName evidence="2">Hypothetical_protein</fullName>
    </submittedName>
</protein>
<evidence type="ECO:0000313" key="1">
    <source>
        <dbReference type="EMBL" id="CAI9925722.1"/>
    </source>
</evidence>
<proteinExistence type="predicted"/>
<name>A0AA86TT21_9EUKA</name>
<evidence type="ECO:0000313" key="2">
    <source>
        <dbReference type="EMBL" id="CAL6018638.1"/>
    </source>
</evidence>
<dbReference type="EMBL" id="CAXDID020000081">
    <property type="protein sequence ID" value="CAL6018638.1"/>
    <property type="molecule type" value="Genomic_DNA"/>
</dbReference>
<dbReference type="Proteomes" id="UP001642409">
    <property type="component" value="Unassembled WGS sequence"/>
</dbReference>
<reference evidence="1" key="1">
    <citation type="submission" date="2023-06" db="EMBL/GenBank/DDBJ databases">
        <authorList>
            <person name="Kurt Z."/>
        </authorList>
    </citation>
    <scope>NUCLEOTIDE SEQUENCE</scope>
</reference>
<accession>A0AA86TT21</accession>